<accession>A0A9P0M1Q9</accession>
<proteinExistence type="predicted"/>
<dbReference type="SUPFAM" id="SSF46689">
    <property type="entry name" value="Homeodomain-like"/>
    <property type="match status" value="1"/>
</dbReference>
<dbReference type="EMBL" id="CAKOFQ010007647">
    <property type="protein sequence ID" value="CAH2005543.1"/>
    <property type="molecule type" value="Genomic_DNA"/>
</dbReference>
<comment type="caution">
    <text evidence="3">The sequence shown here is derived from an EMBL/GenBank/DDBJ whole genome shotgun (WGS) entry which is preliminary data.</text>
</comment>
<dbReference type="GO" id="GO:0005634">
    <property type="term" value="C:nucleus"/>
    <property type="evidence" value="ECO:0007669"/>
    <property type="project" value="UniProtKB-SubCell"/>
</dbReference>
<dbReference type="OrthoDB" id="7540217at2759"/>
<dbReference type="InterPro" id="IPR009057">
    <property type="entry name" value="Homeodomain-like_sf"/>
</dbReference>
<feature type="compositionally biased region" description="Basic residues" evidence="2">
    <location>
        <begin position="60"/>
        <end position="70"/>
    </location>
</feature>
<organism evidence="3 5">
    <name type="scientific">Acanthoscelides obtectus</name>
    <name type="common">Bean weevil</name>
    <name type="synonym">Bruchus obtectus</name>
    <dbReference type="NCBI Taxonomy" id="200917"/>
    <lineage>
        <taxon>Eukaryota</taxon>
        <taxon>Metazoa</taxon>
        <taxon>Ecdysozoa</taxon>
        <taxon>Arthropoda</taxon>
        <taxon>Hexapoda</taxon>
        <taxon>Insecta</taxon>
        <taxon>Pterygota</taxon>
        <taxon>Neoptera</taxon>
        <taxon>Endopterygota</taxon>
        <taxon>Coleoptera</taxon>
        <taxon>Polyphaga</taxon>
        <taxon>Cucujiformia</taxon>
        <taxon>Chrysomeloidea</taxon>
        <taxon>Chrysomelidae</taxon>
        <taxon>Bruchinae</taxon>
        <taxon>Bruchini</taxon>
        <taxon>Acanthoscelides</taxon>
    </lineage>
</organism>
<reference evidence="3" key="1">
    <citation type="submission" date="2022-03" db="EMBL/GenBank/DDBJ databases">
        <authorList>
            <person name="Sayadi A."/>
        </authorList>
    </citation>
    <scope>NUCLEOTIDE SEQUENCE</scope>
</reference>
<name>A0A9P0M1Q9_ACAOB</name>
<evidence type="ECO:0000256" key="2">
    <source>
        <dbReference type="SAM" id="MobiDB-lite"/>
    </source>
</evidence>
<dbReference type="EMBL" id="CAKOFQ010007653">
    <property type="protein sequence ID" value="CAH2005678.1"/>
    <property type="molecule type" value="Genomic_DNA"/>
</dbReference>
<gene>
    <name evidence="3" type="ORF">ACAOBT_LOCUS28614</name>
    <name evidence="4" type="ORF">ACAOBT_LOCUS28679</name>
</gene>
<evidence type="ECO:0000313" key="3">
    <source>
        <dbReference type="EMBL" id="CAH2005543.1"/>
    </source>
</evidence>
<keyword evidence="5" id="KW-1185">Reference proteome</keyword>
<dbReference type="AlphaFoldDB" id="A0A9P0M1Q9"/>
<evidence type="ECO:0000256" key="1">
    <source>
        <dbReference type="ARBA" id="ARBA00004123"/>
    </source>
</evidence>
<dbReference type="Proteomes" id="UP001152888">
    <property type="component" value="Unassembled WGS sequence"/>
</dbReference>
<evidence type="ECO:0000313" key="5">
    <source>
        <dbReference type="Proteomes" id="UP001152888"/>
    </source>
</evidence>
<feature type="region of interest" description="Disordered" evidence="2">
    <location>
        <begin position="46"/>
        <end position="74"/>
    </location>
</feature>
<sequence>MLRTSAEYNRRDAIIESIRAGRSPTEIIRFFRYPISTVYDIVSKYNASEESRESSSNPARKTHSRERRSRTPAVVEKAQALISEDPVQSLRKLAPVLGVSERTMRRIAEDLRYKSYTIKLRQMLYEATRTKRLARCNLLLS</sequence>
<protein>
    <submittedName>
        <fullName evidence="3">Uncharacterized protein</fullName>
    </submittedName>
</protein>
<comment type="subcellular location">
    <subcellularLocation>
        <location evidence="1">Nucleus</location>
    </subcellularLocation>
</comment>
<evidence type="ECO:0000313" key="4">
    <source>
        <dbReference type="EMBL" id="CAH2005678.1"/>
    </source>
</evidence>